<name>A0A1I4P9R4_9EURY</name>
<evidence type="ECO:0000256" key="1">
    <source>
        <dbReference type="SAM" id="MobiDB-lite"/>
    </source>
</evidence>
<gene>
    <name evidence="2" type="ORF">SAMN04488696_0528</name>
</gene>
<feature type="compositionally biased region" description="Acidic residues" evidence="1">
    <location>
        <begin position="20"/>
        <end position="29"/>
    </location>
</feature>
<evidence type="ECO:0000313" key="3">
    <source>
        <dbReference type="Proteomes" id="UP000198535"/>
    </source>
</evidence>
<dbReference type="EMBL" id="FOUJ01000001">
    <property type="protein sequence ID" value="SFM24528.1"/>
    <property type="molecule type" value="Genomic_DNA"/>
</dbReference>
<protein>
    <submittedName>
        <fullName evidence="2">Uncharacterized protein</fullName>
    </submittedName>
</protein>
<organism evidence="2 3">
    <name type="scientific">Methanolobus profundi</name>
    <dbReference type="NCBI Taxonomy" id="487685"/>
    <lineage>
        <taxon>Archaea</taxon>
        <taxon>Methanobacteriati</taxon>
        <taxon>Methanobacteriota</taxon>
        <taxon>Stenosarchaea group</taxon>
        <taxon>Methanomicrobia</taxon>
        <taxon>Methanosarcinales</taxon>
        <taxon>Methanosarcinaceae</taxon>
        <taxon>Methanolobus</taxon>
    </lineage>
</organism>
<proteinExistence type="predicted"/>
<feature type="compositionally biased region" description="Basic and acidic residues" evidence="1">
    <location>
        <begin position="30"/>
        <end position="52"/>
    </location>
</feature>
<reference evidence="3" key="1">
    <citation type="submission" date="2016-10" db="EMBL/GenBank/DDBJ databases">
        <authorList>
            <person name="Varghese N."/>
            <person name="Submissions S."/>
        </authorList>
    </citation>
    <scope>NUCLEOTIDE SEQUENCE [LARGE SCALE GENOMIC DNA]</scope>
    <source>
        <strain evidence="3">Mob M</strain>
    </source>
</reference>
<sequence>MIELISMPAEKEEHNKLSDEEIDEDELEELFEKHLKRREDPKHRGYGDYERRRIYRGPSVKRDPEE</sequence>
<feature type="region of interest" description="Disordered" evidence="1">
    <location>
        <begin position="1"/>
        <end position="66"/>
    </location>
</feature>
<keyword evidence="3" id="KW-1185">Reference proteome</keyword>
<evidence type="ECO:0000313" key="2">
    <source>
        <dbReference type="EMBL" id="SFM24528.1"/>
    </source>
</evidence>
<dbReference type="Proteomes" id="UP000198535">
    <property type="component" value="Unassembled WGS sequence"/>
</dbReference>
<feature type="compositionally biased region" description="Basic and acidic residues" evidence="1">
    <location>
        <begin position="9"/>
        <end position="19"/>
    </location>
</feature>
<dbReference type="AlphaFoldDB" id="A0A1I4P9R4"/>
<accession>A0A1I4P9R4</accession>
<dbReference type="STRING" id="487685.SAMN04488696_0528"/>